<dbReference type="EMBL" id="JWIO01000047">
    <property type="protein sequence ID" value="KLL10012.1"/>
    <property type="molecule type" value="Genomic_DNA"/>
</dbReference>
<dbReference type="PANTHER" id="PTHR30535">
    <property type="entry name" value="VITAMIN B12-BINDING PROTEIN"/>
    <property type="match status" value="1"/>
</dbReference>
<dbReference type="InterPro" id="IPR050902">
    <property type="entry name" value="ABC_Transporter_SBP"/>
</dbReference>
<name>A0ABR5EZW4_9ACTN</name>
<dbReference type="SUPFAM" id="SSF53807">
    <property type="entry name" value="Helical backbone' metal receptor"/>
    <property type="match status" value="1"/>
</dbReference>
<comment type="caution">
    <text evidence="2">The sequence shown here is derived from an EMBL/GenBank/DDBJ whole genome shotgun (WGS) entry which is preliminary data.</text>
</comment>
<dbReference type="PANTHER" id="PTHR30535:SF35">
    <property type="entry name" value="PERIPLASMIC BINDING PROTEIN"/>
    <property type="match status" value="1"/>
</dbReference>
<protein>
    <submittedName>
        <fullName evidence="2">ABC transporter substrate-binding protein</fullName>
    </submittedName>
</protein>
<sequence length="266" mass="28721">MTAASGRDDPGIDDLGNGVAVPRRVTRVVSLVPSLTEAIAHTAPGLLVGATAWCSRPVDLDVARVRGTKNPDITTIVSLAPDVVCANAEENRDVDLDQLRAAGIPVWVTAPATVDAALVSLERMLRDACRLDRPDWLTAARATWAAPYRGPRRSALVPVWRRPWMAVGRETFTGDVLRRLGIDNVLADHSQRYPRIRLDEVPPVDLVVLPDEPYPFSPADGPEAFGDTPVVCVSGRHLTWYGPSLVSARAVLDAQLSHPVTAPART</sequence>
<evidence type="ECO:0000256" key="1">
    <source>
        <dbReference type="ARBA" id="ARBA00008814"/>
    </source>
</evidence>
<accession>A0ABR5EZW4</accession>
<dbReference type="InterPro" id="IPR054828">
    <property type="entry name" value="Vit_B12_bind_prot"/>
</dbReference>
<evidence type="ECO:0000313" key="3">
    <source>
        <dbReference type="Proteomes" id="UP000035425"/>
    </source>
</evidence>
<gene>
    <name evidence="2" type="ORF">FrCorBMG51_20880</name>
</gene>
<dbReference type="RefSeq" id="WP_047224728.1">
    <property type="nucleotide sequence ID" value="NZ_JWIO01000047.1"/>
</dbReference>
<dbReference type="NCBIfam" id="NF038402">
    <property type="entry name" value="TroA_like"/>
    <property type="match status" value="1"/>
</dbReference>
<dbReference type="Gene3D" id="3.40.50.1980">
    <property type="entry name" value="Nitrogenase molybdenum iron protein domain"/>
    <property type="match status" value="2"/>
</dbReference>
<proteinExistence type="inferred from homology"/>
<comment type="similarity">
    <text evidence="1">Belongs to the bacterial solute-binding protein 8 family.</text>
</comment>
<organism evidence="2 3">
    <name type="scientific">Protofrankia coriariae</name>
    <dbReference type="NCBI Taxonomy" id="1562887"/>
    <lineage>
        <taxon>Bacteria</taxon>
        <taxon>Bacillati</taxon>
        <taxon>Actinomycetota</taxon>
        <taxon>Actinomycetes</taxon>
        <taxon>Frankiales</taxon>
        <taxon>Frankiaceae</taxon>
        <taxon>Protofrankia</taxon>
    </lineage>
</organism>
<keyword evidence="3" id="KW-1185">Reference proteome</keyword>
<dbReference type="Proteomes" id="UP000035425">
    <property type="component" value="Unassembled WGS sequence"/>
</dbReference>
<evidence type="ECO:0000313" key="2">
    <source>
        <dbReference type="EMBL" id="KLL10012.1"/>
    </source>
</evidence>
<reference evidence="2 3" key="1">
    <citation type="submission" date="2014-12" db="EMBL/GenBank/DDBJ databases">
        <title>Frankia sp. BMG5.1 draft genome.</title>
        <authorList>
            <person name="Gtari M."/>
            <person name="Ghodhbane-Gtari F."/>
            <person name="Nouioui I."/>
            <person name="Ktari A."/>
            <person name="Hezbri K."/>
            <person name="Mimouni W."/>
            <person name="Sbissi I."/>
            <person name="Ayari A."/>
            <person name="Yamanaka T."/>
            <person name="Normand P."/>
            <person name="Tisa L.S."/>
            <person name="Boudabous A."/>
        </authorList>
    </citation>
    <scope>NUCLEOTIDE SEQUENCE [LARGE SCALE GENOMIC DNA]</scope>
    <source>
        <strain evidence="2 3">BMG5.1</strain>
    </source>
</reference>